<reference evidence="2" key="1">
    <citation type="submission" date="2021-03" db="EMBL/GenBank/DDBJ databases">
        <authorList>
            <person name="Bekaert M."/>
        </authorList>
    </citation>
    <scope>NUCLEOTIDE SEQUENCE</scope>
</reference>
<sequence length="243" mass="27833">MELSVFLVSVLSCILTSKWVDAVIFPYNPYTLQRQSFDSPVNRPTIGNTQMRPPVNTVQEKVVCPSYKIYYEGDKLVLVLQAGKCELIVEKYAIEDSISMEGKTPEKEKTYVPVLHFKNILPICRQLPYEYKGFHVTVKTTKNFLSCILTSKWVDAVIFPYNPYTLQRQSFDSPVNRPTIGNTQIRPPVNTVQEKVVCPSYKIYYEEDKLVLVLQAGKCELIVEKYAIEDSISMVGKTPEKEK</sequence>
<keyword evidence="1" id="KW-0732">Signal</keyword>
<comment type="caution">
    <text evidence="2">The sequence shown here is derived from an EMBL/GenBank/DDBJ whole genome shotgun (WGS) entry which is preliminary data.</text>
</comment>
<name>A0A8S3UUU9_MYTED</name>
<dbReference type="Proteomes" id="UP000683360">
    <property type="component" value="Unassembled WGS sequence"/>
</dbReference>
<gene>
    <name evidence="2" type="ORF">MEDL_58067</name>
</gene>
<dbReference type="EMBL" id="CAJPWZ010002825">
    <property type="protein sequence ID" value="CAG2246088.1"/>
    <property type="molecule type" value="Genomic_DNA"/>
</dbReference>
<accession>A0A8S3UUU9</accession>
<dbReference type="AlphaFoldDB" id="A0A8S3UUU9"/>
<organism evidence="2 3">
    <name type="scientific">Mytilus edulis</name>
    <name type="common">Blue mussel</name>
    <dbReference type="NCBI Taxonomy" id="6550"/>
    <lineage>
        <taxon>Eukaryota</taxon>
        <taxon>Metazoa</taxon>
        <taxon>Spiralia</taxon>
        <taxon>Lophotrochozoa</taxon>
        <taxon>Mollusca</taxon>
        <taxon>Bivalvia</taxon>
        <taxon>Autobranchia</taxon>
        <taxon>Pteriomorphia</taxon>
        <taxon>Mytilida</taxon>
        <taxon>Mytiloidea</taxon>
        <taxon>Mytilidae</taxon>
        <taxon>Mytilinae</taxon>
        <taxon>Mytilus</taxon>
    </lineage>
</organism>
<dbReference type="OrthoDB" id="6118360at2759"/>
<feature type="signal peptide" evidence="1">
    <location>
        <begin position="1"/>
        <end position="22"/>
    </location>
</feature>
<feature type="chain" id="PRO_5035719492" evidence="1">
    <location>
        <begin position="23"/>
        <end position="243"/>
    </location>
</feature>
<evidence type="ECO:0000313" key="2">
    <source>
        <dbReference type="EMBL" id="CAG2246088.1"/>
    </source>
</evidence>
<protein>
    <submittedName>
        <fullName evidence="2">Uncharacterized protein</fullName>
    </submittedName>
</protein>
<evidence type="ECO:0000256" key="1">
    <source>
        <dbReference type="SAM" id="SignalP"/>
    </source>
</evidence>
<evidence type="ECO:0000313" key="3">
    <source>
        <dbReference type="Proteomes" id="UP000683360"/>
    </source>
</evidence>
<proteinExistence type="predicted"/>
<keyword evidence="3" id="KW-1185">Reference proteome</keyword>